<proteinExistence type="predicted"/>
<dbReference type="AlphaFoldDB" id="A0A1G9SDF5"/>
<feature type="chain" id="PRO_5010179544" description="Nuclear transport factor 2 family protein" evidence="1">
    <location>
        <begin position="20"/>
        <end position="151"/>
    </location>
</feature>
<evidence type="ECO:0000313" key="3">
    <source>
        <dbReference type="Proteomes" id="UP000182146"/>
    </source>
</evidence>
<dbReference type="PROSITE" id="PS51257">
    <property type="entry name" value="PROKAR_LIPOPROTEIN"/>
    <property type="match status" value="1"/>
</dbReference>
<protein>
    <recommendedName>
        <fullName evidence="4">Nuclear transport factor 2 family protein</fullName>
    </recommendedName>
</protein>
<feature type="signal peptide" evidence="1">
    <location>
        <begin position="1"/>
        <end position="19"/>
    </location>
</feature>
<accession>A0A1G9SDF5</accession>
<dbReference type="EMBL" id="FNGU01000005">
    <property type="protein sequence ID" value="SDM33360.1"/>
    <property type="molecule type" value="Genomic_DNA"/>
</dbReference>
<evidence type="ECO:0000313" key="2">
    <source>
        <dbReference type="EMBL" id="SDM33360.1"/>
    </source>
</evidence>
<dbReference type="STRING" id="392333.SAMN05660860_02328"/>
<keyword evidence="1" id="KW-0732">Signal</keyword>
<evidence type="ECO:0000256" key="1">
    <source>
        <dbReference type="SAM" id="SignalP"/>
    </source>
</evidence>
<name>A0A1G9SDF5_9BACT</name>
<sequence>MIRNLLTMLVLAFLLGACAVQPSRDVGPEPTGEEARVRQTLHELITAYENKDPIRFAEYVSPRYFGDKSRLEIRVRRDFNALHDIRIAPTVRSIVADNMGRVFVEIDFTRSHTLPATREQRTQAGRTSLIFHLENGRYRLVSQRPVLFGIQ</sequence>
<dbReference type="Proteomes" id="UP000182146">
    <property type="component" value="Unassembled WGS sequence"/>
</dbReference>
<dbReference type="RefSeq" id="WP_052445980.1">
    <property type="nucleotide sequence ID" value="NZ_FNGU01000005.1"/>
</dbReference>
<gene>
    <name evidence="2" type="ORF">SAMN05660860_02328</name>
</gene>
<reference evidence="2 3" key="1">
    <citation type="submission" date="2016-10" db="EMBL/GenBank/DDBJ databases">
        <authorList>
            <person name="de Groot N.N."/>
        </authorList>
    </citation>
    <scope>NUCLEOTIDE SEQUENCE [LARGE SCALE GENOMIC DNA]</scope>
    <source>
        <strain evidence="2 3">DSM 17813</strain>
    </source>
</reference>
<evidence type="ECO:0008006" key="4">
    <source>
        <dbReference type="Google" id="ProtNLM"/>
    </source>
</evidence>
<organism evidence="2 3">
    <name type="scientific">Geoalkalibacter ferrihydriticus</name>
    <dbReference type="NCBI Taxonomy" id="392333"/>
    <lineage>
        <taxon>Bacteria</taxon>
        <taxon>Pseudomonadati</taxon>
        <taxon>Thermodesulfobacteriota</taxon>
        <taxon>Desulfuromonadia</taxon>
        <taxon>Desulfuromonadales</taxon>
        <taxon>Geoalkalibacteraceae</taxon>
        <taxon>Geoalkalibacter</taxon>
    </lineage>
</organism>